<keyword evidence="3" id="KW-1185">Reference proteome</keyword>
<organism evidence="2 3">
    <name type="scientific">Orbilia ellipsospora</name>
    <dbReference type="NCBI Taxonomy" id="2528407"/>
    <lineage>
        <taxon>Eukaryota</taxon>
        <taxon>Fungi</taxon>
        <taxon>Dikarya</taxon>
        <taxon>Ascomycota</taxon>
        <taxon>Pezizomycotina</taxon>
        <taxon>Orbiliomycetes</taxon>
        <taxon>Orbiliales</taxon>
        <taxon>Orbiliaceae</taxon>
        <taxon>Orbilia</taxon>
    </lineage>
</organism>
<dbReference type="AlphaFoldDB" id="A0AAV9X079"/>
<dbReference type="EMBL" id="JAVHJO010000013">
    <property type="protein sequence ID" value="KAK6530343.1"/>
    <property type="molecule type" value="Genomic_DNA"/>
</dbReference>
<sequence>MVSIDRLRLKISPTYTLELRYTGLRTQTHRIHQYTTKTMCHGSQGFASNKENISGVPHPANWQPGSILYTSEGLTFDDIERSGSPTSSNDVGLSDGSDAEGESGGVVLKNGVRADWHNDCYCWNKEHEEYLCGPACFFPAAPWISKTARQMAN</sequence>
<protein>
    <submittedName>
        <fullName evidence="2">Uncharacterized protein</fullName>
    </submittedName>
</protein>
<evidence type="ECO:0000313" key="3">
    <source>
        <dbReference type="Proteomes" id="UP001365542"/>
    </source>
</evidence>
<evidence type="ECO:0000256" key="1">
    <source>
        <dbReference type="SAM" id="MobiDB-lite"/>
    </source>
</evidence>
<accession>A0AAV9X079</accession>
<proteinExistence type="predicted"/>
<dbReference type="Proteomes" id="UP001365542">
    <property type="component" value="Unassembled WGS sequence"/>
</dbReference>
<comment type="caution">
    <text evidence="2">The sequence shown here is derived from an EMBL/GenBank/DDBJ whole genome shotgun (WGS) entry which is preliminary data.</text>
</comment>
<gene>
    <name evidence="2" type="ORF">TWF694_003699</name>
</gene>
<reference evidence="2 3" key="1">
    <citation type="submission" date="2019-10" db="EMBL/GenBank/DDBJ databases">
        <authorList>
            <person name="Palmer J.M."/>
        </authorList>
    </citation>
    <scope>NUCLEOTIDE SEQUENCE [LARGE SCALE GENOMIC DNA]</scope>
    <source>
        <strain evidence="2 3">TWF694</strain>
    </source>
</reference>
<evidence type="ECO:0000313" key="2">
    <source>
        <dbReference type="EMBL" id="KAK6530343.1"/>
    </source>
</evidence>
<name>A0AAV9X079_9PEZI</name>
<feature type="region of interest" description="Disordered" evidence="1">
    <location>
        <begin position="79"/>
        <end position="104"/>
    </location>
</feature>